<evidence type="ECO:0000259" key="8">
    <source>
        <dbReference type="Pfam" id="PF07540"/>
    </source>
</evidence>
<feature type="region of interest" description="Disordered" evidence="6">
    <location>
        <begin position="336"/>
        <end position="379"/>
    </location>
</feature>
<name>A0ABR3GBA3_9PEZI</name>
<keyword evidence="5" id="KW-0690">Ribosome biogenesis</keyword>
<evidence type="ECO:0000259" key="7">
    <source>
        <dbReference type="Pfam" id="PF03914"/>
    </source>
</evidence>
<feature type="domain" description="Nucleolar complex-associated protein 3 N-terminal" evidence="8">
    <location>
        <begin position="117"/>
        <end position="207"/>
    </location>
</feature>
<dbReference type="InterPro" id="IPR011501">
    <property type="entry name" value="Noc3_N"/>
</dbReference>
<evidence type="ECO:0000256" key="4">
    <source>
        <dbReference type="ARBA" id="ARBA00023242"/>
    </source>
</evidence>
<feature type="compositionally biased region" description="Basic residues" evidence="6">
    <location>
        <begin position="338"/>
        <end position="354"/>
    </location>
</feature>
<dbReference type="EMBL" id="JBBBZM010000132">
    <property type="protein sequence ID" value="KAL0633234.1"/>
    <property type="molecule type" value="Genomic_DNA"/>
</dbReference>
<dbReference type="PANTHER" id="PTHR14428">
    <property type="entry name" value="NUCLEOLAR COMPLEX PROTEIN 3"/>
    <property type="match status" value="1"/>
</dbReference>
<evidence type="ECO:0000313" key="10">
    <source>
        <dbReference type="Proteomes" id="UP001447188"/>
    </source>
</evidence>
<dbReference type="Pfam" id="PF03914">
    <property type="entry name" value="CBF"/>
    <property type="match status" value="1"/>
</dbReference>
<dbReference type="PIRSF" id="PIRSF028977">
    <property type="entry name" value="Nucleolar_complex_p3"/>
    <property type="match status" value="1"/>
</dbReference>
<evidence type="ECO:0000256" key="1">
    <source>
        <dbReference type="ARBA" id="ARBA00004604"/>
    </source>
</evidence>
<evidence type="ECO:0000256" key="6">
    <source>
        <dbReference type="SAM" id="MobiDB-lite"/>
    </source>
</evidence>
<dbReference type="Pfam" id="PF07540">
    <property type="entry name" value="NOC3p"/>
    <property type="match status" value="1"/>
</dbReference>
<dbReference type="PANTHER" id="PTHR14428:SF5">
    <property type="entry name" value="NUCLEOLAR COMPLEX PROTEIN 3 HOMOLOG"/>
    <property type="match status" value="1"/>
</dbReference>
<keyword evidence="10" id="KW-1185">Reference proteome</keyword>
<evidence type="ECO:0000313" key="9">
    <source>
        <dbReference type="EMBL" id="KAL0633234.1"/>
    </source>
</evidence>
<proteinExistence type="inferred from homology"/>
<comment type="subcellular location">
    <subcellularLocation>
        <location evidence="1 5">Nucleus</location>
        <location evidence="1 5">Nucleolus</location>
    </subcellularLocation>
</comment>
<evidence type="ECO:0000256" key="2">
    <source>
        <dbReference type="ARBA" id="ARBA00007797"/>
    </source>
</evidence>
<keyword evidence="4" id="KW-0539">Nucleus</keyword>
<feature type="domain" description="CCAAT-binding factor" evidence="7">
    <location>
        <begin position="458"/>
        <end position="640"/>
    </location>
</feature>
<reference evidence="9 10" key="1">
    <citation type="submission" date="2024-02" db="EMBL/GenBank/DDBJ databases">
        <title>Discinaceae phylogenomics.</title>
        <authorList>
            <person name="Dirks A.C."/>
            <person name="James T.Y."/>
        </authorList>
    </citation>
    <scope>NUCLEOTIDE SEQUENCE [LARGE SCALE GENOMIC DNA]</scope>
    <source>
        <strain evidence="9 10">ACD0624</strain>
    </source>
</reference>
<comment type="caution">
    <text evidence="9">The sequence shown here is derived from an EMBL/GenBank/DDBJ whole genome shotgun (WGS) entry which is preliminary data.</text>
</comment>
<dbReference type="Proteomes" id="UP001447188">
    <property type="component" value="Unassembled WGS sequence"/>
</dbReference>
<feature type="compositionally biased region" description="Basic and acidic residues" evidence="6">
    <location>
        <begin position="355"/>
        <end position="364"/>
    </location>
</feature>
<dbReference type="InterPro" id="IPR005612">
    <property type="entry name" value="CCAAT-binding_factor"/>
</dbReference>
<comment type="similarity">
    <text evidence="2 5">Belongs to the CBF/MAK21 family.</text>
</comment>
<comment type="function">
    <text evidence="5">Required for synthesis of 60S ribosomal subunits and the transport of pre-ribosomes from the nucleoplasm to the cytoplasm.</text>
</comment>
<gene>
    <name evidence="9" type="ORF">Q9L58_007844</name>
</gene>
<sequence>MKSEKKAPKSSSDSPSFVHTTSEHPFAAAAQWNLEQDYEQRPRALKKRKAEKESTRLPIKTPNGLIKQALIPEQENGGDGEDAGDEDGSEWVGVAEELAEEGEIHQKISERQRIVDAKEELANIATNLNEDPEENAGLLRRLREISEDGNITIQKLGLVTQLTVYKDIIPGYRIRPLTDEEQKAKVTREVKKLRGFEQSLVSNYQAYVETLAKVSRASRVDHSLNTVAIGKIAVDCACGLIAAVPHFNFRSQLLKIIVERVSVKTVDEMFVKCRTTLEELFRSDDDGTASFEAVQLLAKMLKAKDFNVNESVLNTFLSLRLLSELDVKASQEIVENPRKRKKKDRAFRTKKARKFEKERQVSEKEMDEADATVSHEEREERQSETLKLVFGTYFRILKERPPGLMGATLEGLAKYAHLINLDFFGDLLVALKELITEAFEDEEIEIENASKRNATREALLCVITAFALLSGQGEGMSIDLTFFTTHLYATLLPLSLSADLELSTKSLRLPDPNDFTPPSKRVNVSTEIEMLIRALNTIFFQQNANKSNTPIRIAAFTKRLMTTSLNMPEKSTLAILGMLNKMARRHQRRLQGLFSTEDRVGDGTYKMDIDEPEISNPYAATIWETVLLRKHYSPKIAEAAKELPGVFLNRS</sequence>
<feature type="region of interest" description="Disordered" evidence="6">
    <location>
        <begin position="1"/>
        <end position="61"/>
    </location>
</feature>
<accession>A0ABR3GBA3</accession>
<protein>
    <recommendedName>
        <fullName evidence="5">Nucleolar complex-associated protein 3</fullName>
    </recommendedName>
</protein>
<evidence type="ECO:0000256" key="3">
    <source>
        <dbReference type="ARBA" id="ARBA00023054"/>
    </source>
</evidence>
<dbReference type="InterPro" id="IPR016903">
    <property type="entry name" value="Nucleolar_cplx-assoc_3"/>
</dbReference>
<keyword evidence="3" id="KW-0175">Coiled coil</keyword>
<organism evidence="9 10">
    <name type="scientific">Discina gigas</name>
    <dbReference type="NCBI Taxonomy" id="1032678"/>
    <lineage>
        <taxon>Eukaryota</taxon>
        <taxon>Fungi</taxon>
        <taxon>Dikarya</taxon>
        <taxon>Ascomycota</taxon>
        <taxon>Pezizomycotina</taxon>
        <taxon>Pezizomycetes</taxon>
        <taxon>Pezizales</taxon>
        <taxon>Discinaceae</taxon>
        <taxon>Discina</taxon>
    </lineage>
</organism>
<evidence type="ECO:0000256" key="5">
    <source>
        <dbReference type="PIRNR" id="PIRNR028977"/>
    </source>
</evidence>